<evidence type="ECO:0000256" key="5">
    <source>
        <dbReference type="SAM" id="MobiDB-lite"/>
    </source>
</evidence>
<gene>
    <name evidence="8" type="ORF">IW245_006843</name>
</gene>
<evidence type="ECO:0000256" key="6">
    <source>
        <dbReference type="SAM" id="SignalP"/>
    </source>
</evidence>
<comment type="similarity">
    <text evidence="1">Belongs to the peptidase C40 family.</text>
</comment>
<evidence type="ECO:0000256" key="3">
    <source>
        <dbReference type="ARBA" id="ARBA00022801"/>
    </source>
</evidence>
<feature type="signal peptide" evidence="6">
    <location>
        <begin position="1"/>
        <end position="33"/>
    </location>
</feature>
<feature type="compositionally biased region" description="Low complexity" evidence="5">
    <location>
        <begin position="160"/>
        <end position="180"/>
    </location>
</feature>
<dbReference type="InterPro" id="IPR000064">
    <property type="entry name" value="NLP_P60_dom"/>
</dbReference>
<accession>A0A8J7GJN8</accession>
<feature type="region of interest" description="Disordered" evidence="5">
    <location>
        <begin position="97"/>
        <end position="116"/>
    </location>
</feature>
<feature type="region of interest" description="Disordered" evidence="5">
    <location>
        <begin position="160"/>
        <end position="188"/>
    </location>
</feature>
<keyword evidence="9" id="KW-1185">Reference proteome</keyword>
<dbReference type="PROSITE" id="PS51935">
    <property type="entry name" value="NLPC_P60"/>
    <property type="match status" value="1"/>
</dbReference>
<dbReference type="Proteomes" id="UP000622552">
    <property type="component" value="Unassembled WGS sequence"/>
</dbReference>
<keyword evidence="6" id="KW-0732">Signal</keyword>
<dbReference type="PANTHER" id="PTHR47359:SF3">
    <property type="entry name" value="NLP_P60 DOMAIN-CONTAINING PROTEIN-RELATED"/>
    <property type="match status" value="1"/>
</dbReference>
<evidence type="ECO:0000256" key="2">
    <source>
        <dbReference type="ARBA" id="ARBA00022670"/>
    </source>
</evidence>
<evidence type="ECO:0000259" key="7">
    <source>
        <dbReference type="PROSITE" id="PS51935"/>
    </source>
</evidence>
<keyword evidence="2" id="KW-0645">Protease</keyword>
<dbReference type="SUPFAM" id="SSF54001">
    <property type="entry name" value="Cysteine proteinases"/>
    <property type="match status" value="1"/>
</dbReference>
<evidence type="ECO:0000256" key="4">
    <source>
        <dbReference type="ARBA" id="ARBA00022807"/>
    </source>
</evidence>
<name>A0A8J7GJN8_9ACTN</name>
<dbReference type="InterPro" id="IPR051794">
    <property type="entry name" value="PG_Endopeptidase_C40"/>
</dbReference>
<keyword evidence="3 8" id="KW-0378">Hydrolase</keyword>
<dbReference type="EMBL" id="JADOUF010000001">
    <property type="protein sequence ID" value="MBG6140649.1"/>
    <property type="molecule type" value="Genomic_DNA"/>
</dbReference>
<sequence length="305" mass="30730">MAPNTVPGLLRAALTVVGVSVLAVAGPLTAAHADPGADSTIDQNTREVAQISGEYDKVHAALASTRLIADTVAAKLAPLAATADPLGFTLKPAPFATPAPSRPAPESVQDMASARGELDAEKTRLDALIAGQTQQETALAAKKAMVEAATAALVKERQEATAAAERASRSTSSGSGSSGSNTPPPNVSGKAGVAVQFAYAQLGKPYVFGAAGPGSYDCSGLTMAAWGAAGVGIGGHLTNSQWAATTRIDRGELQPGDLVFFYGLGHVGIYVGNNQVIHAPQPGESVKLSNVDDMGGYDGAGRVSA</sequence>
<proteinExistence type="inferred from homology"/>
<dbReference type="RefSeq" id="WP_197007176.1">
    <property type="nucleotide sequence ID" value="NZ_BONS01000005.1"/>
</dbReference>
<dbReference type="AlphaFoldDB" id="A0A8J7GJN8"/>
<dbReference type="Gene3D" id="3.90.1720.10">
    <property type="entry name" value="endopeptidase domain like (from Nostoc punctiforme)"/>
    <property type="match status" value="1"/>
</dbReference>
<keyword evidence="4" id="KW-0788">Thiol protease</keyword>
<evidence type="ECO:0000313" key="9">
    <source>
        <dbReference type="Proteomes" id="UP000622552"/>
    </source>
</evidence>
<dbReference type="Pfam" id="PF00877">
    <property type="entry name" value="NLPC_P60"/>
    <property type="match status" value="1"/>
</dbReference>
<feature type="domain" description="NlpC/P60" evidence="7">
    <location>
        <begin position="188"/>
        <end position="305"/>
    </location>
</feature>
<protein>
    <submittedName>
        <fullName evidence="8">Cell wall-associated NlpC family hydrolase</fullName>
    </submittedName>
</protein>
<comment type="caution">
    <text evidence="8">The sequence shown here is derived from an EMBL/GenBank/DDBJ whole genome shotgun (WGS) entry which is preliminary data.</text>
</comment>
<feature type="chain" id="PRO_5035299545" evidence="6">
    <location>
        <begin position="34"/>
        <end position="305"/>
    </location>
</feature>
<reference evidence="8" key="1">
    <citation type="submission" date="2020-11" db="EMBL/GenBank/DDBJ databases">
        <title>Sequencing the genomes of 1000 actinobacteria strains.</title>
        <authorList>
            <person name="Klenk H.-P."/>
        </authorList>
    </citation>
    <scope>NUCLEOTIDE SEQUENCE</scope>
    <source>
        <strain evidence="8">DSM 45356</strain>
    </source>
</reference>
<evidence type="ECO:0000256" key="1">
    <source>
        <dbReference type="ARBA" id="ARBA00007074"/>
    </source>
</evidence>
<dbReference type="GO" id="GO:0006508">
    <property type="term" value="P:proteolysis"/>
    <property type="evidence" value="ECO:0007669"/>
    <property type="project" value="UniProtKB-KW"/>
</dbReference>
<organism evidence="8 9">
    <name type="scientific">Longispora fulva</name>
    <dbReference type="NCBI Taxonomy" id="619741"/>
    <lineage>
        <taxon>Bacteria</taxon>
        <taxon>Bacillati</taxon>
        <taxon>Actinomycetota</taxon>
        <taxon>Actinomycetes</taxon>
        <taxon>Micromonosporales</taxon>
        <taxon>Micromonosporaceae</taxon>
        <taxon>Longispora</taxon>
    </lineage>
</organism>
<dbReference type="GO" id="GO:0008234">
    <property type="term" value="F:cysteine-type peptidase activity"/>
    <property type="evidence" value="ECO:0007669"/>
    <property type="project" value="UniProtKB-KW"/>
</dbReference>
<evidence type="ECO:0000313" key="8">
    <source>
        <dbReference type="EMBL" id="MBG6140649.1"/>
    </source>
</evidence>
<dbReference type="InterPro" id="IPR038765">
    <property type="entry name" value="Papain-like_cys_pep_sf"/>
</dbReference>
<dbReference type="PANTHER" id="PTHR47359">
    <property type="entry name" value="PEPTIDOGLYCAN DL-ENDOPEPTIDASE CWLO"/>
    <property type="match status" value="1"/>
</dbReference>